<dbReference type="AlphaFoldDB" id="A0ABD3FHX4"/>
<keyword evidence="2" id="KW-0560">Oxidoreductase</keyword>
<evidence type="ECO:0000256" key="1">
    <source>
        <dbReference type="ARBA" id="ARBA00022857"/>
    </source>
</evidence>
<evidence type="ECO:0000313" key="5">
    <source>
        <dbReference type="Proteomes" id="UP001632037"/>
    </source>
</evidence>
<sequence>MATTTKTVLITGSTRGIGLALATTTQRPAGMSLALLVRTATPTRYDSLSATEFPFASKPCCRLFSQQLTALTPFKVVTMDTSDEASVAKAAAELEGVAIDLVINNAGTGWLMEIVEPTKQLLMNAVEVNAVGPFLVMRALQANLQLAAKLHGAAAVVQISSLLGSITSNTNENVVFFNGQYAYSMSKAALNMITRSLAVNMRGSNVAVVAVHPGYVDTELTGGQGPLKPHDVATAIADIVSKVTIKDTGKFLNADPTMPGVELPW</sequence>
<keyword evidence="1" id="KW-0521">NADP</keyword>
<dbReference type="PRINTS" id="PR00080">
    <property type="entry name" value="SDRFAMILY"/>
</dbReference>
<dbReference type="Gene3D" id="3.40.50.720">
    <property type="entry name" value="NAD(P)-binding Rossmann-like Domain"/>
    <property type="match status" value="1"/>
</dbReference>
<accession>A0ABD3FHX4</accession>
<gene>
    <name evidence="4" type="ORF">V7S43_009934</name>
</gene>
<protein>
    <recommendedName>
        <fullName evidence="6">Short chain dehydrogenase</fullName>
    </recommendedName>
</protein>
<comment type="caution">
    <text evidence="4">The sequence shown here is derived from an EMBL/GenBank/DDBJ whole genome shotgun (WGS) entry which is preliminary data.</text>
</comment>
<evidence type="ECO:0008006" key="6">
    <source>
        <dbReference type="Google" id="ProtNLM"/>
    </source>
</evidence>
<proteinExistence type="inferred from homology"/>
<dbReference type="InterPro" id="IPR002347">
    <property type="entry name" value="SDR_fam"/>
</dbReference>
<evidence type="ECO:0000256" key="2">
    <source>
        <dbReference type="ARBA" id="ARBA00023002"/>
    </source>
</evidence>
<dbReference type="InterPro" id="IPR051468">
    <property type="entry name" value="Fungal_SecMetab_SDRs"/>
</dbReference>
<dbReference type="Pfam" id="PF00106">
    <property type="entry name" value="adh_short"/>
    <property type="match status" value="1"/>
</dbReference>
<evidence type="ECO:0000313" key="4">
    <source>
        <dbReference type="EMBL" id="KAL3665306.1"/>
    </source>
</evidence>
<reference evidence="4 5" key="1">
    <citation type="submission" date="2024-09" db="EMBL/GenBank/DDBJ databases">
        <title>Genome sequencing and assembly of Phytophthora oleae, isolate VK10A, causative agent of rot of olive drupes.</title>
        <authorList>
            <person name="Conti Taguali S."/>
            <person name="Riolo M."/>
            <person name="La Spada F."/>
            <person name="Cacciola S.O."/>
            <person name="Dionisio G."/>
        </authorList>
    </citation>
    <scope>NUCLEOTIDE SEQUENCE [LARGE SCALE GENOMIC DNA]</scope>
    <source>
        <strain evidence="4 5">VK10A</strain>
    </source>
</reference>
<dbReference type="SUPFAM" id="SSF51735">
    <property type="entry name" value="NAD(P)-binding Rossmann-fold domains"/>
    <property type="match status" value="1"/>
</dbReference>
<dbReference type="GO" id="GO:0016491">
    <property type="term" value="F:oxidoreductase activity"/>
    <property type="evidence" value="ECO:0007669"/>
    <property type="project" value="UniProtKB-KW"/>
</dbReference>
<keyword evidence="5" id="KW-1185">Reference proteome</keyword>
<dbReference type="EMBL" id="JBIMZQ010000021">
    <property type="protein sequence ID" value="KAL3665306.1"/>
    <property type="molecule type" value="Genomic_DNA"/>
</dbReference>
<dbReference type="PANTHER" id="PTHR43544:SF7">
    <property type="entry name" value="NADB-LER2"/>
    <property type="match status" value="1"/>
</dbReference>
<dbReference type="InterPro" id="IPR036291">
    <property type="entry name" value="NAD(P)-bd_dom_sf"/>
</dbReference>
<evidence type="ECO:0000256" key="3">
    <source>
        <dbReference type="RuleBase" id="RU000363"/>
    </source>
</evidence>
<name>A0ABD3FHX4_9STRA</name>
<dbReference type="PRINTS" id="PR00081">
    <property type="entry name" value="GDHRDH"/>
</dbReference>
<comment type="similarity">
    <text evidence="3">Belongs to the short-chain dehydrogenases/reductases (SDR) family.</text>
</comment>
<organism evidence="4 5">
    <name type="scientific">Phytophthora oleae</name>
    <dbReference type="NCBI Taxonomy" id="2107226"/>
    <lineage>
        <taxon>Eukaryota</taxon>
        <taxon>Sar</taxon>
        <taxon>Stramenopiles</taxon>
        <taxon>Oomycota</taxon>
        <taxon>Peronosporomycetes</taxon>
        <taxon>Peronosporales</taxon>
        <taxon>Peronosporaceae</taxon>
        <taxon>Phytophthora</taxon>
    </lineage>
</organism>
<dbReference type="PANTHER" id="PTHR43544">
    <property type="entry name" value="SHORT-CHAIN DEHYDROGENASE/REDUCTASE"/>
    <property type="match status" value="1"/>
</dbReference>
<dbReference type="Proteomes" id="UP001632037">
    <property type="component" value="Unassembled WGS sequence"/>
</dbReference>